<keyword evidence="1" id="KW-0812">Transmembrane</keyword>
<reference evidence="3" key="1">
    <citation type="journal article" date="2019" name="Int. J. Syst. Evol. Microbiol.">
        <title>The Global Catalogue of Microorganisms (GCM) 10K type strain sequencing project: providing services to taxonomists for standard genome sequencing and annotation.</title>
        <authorList>
            <consortium name="The Broad Institute Genomics Platform"/>
            <consortium name="The Broad Institute Genome Sequencing Center for Infectious Disease"/>
            <person name="Wu L."/>
            <person name="Ma J."/>
        </authorList>
    </citation>
    <scope>NUCLEOTIDE SEQUENCE [LARGE SCALE GENOMIC DNA]</scope>
    <source>
        <strain evidence="3">CCM 8947</strain>
    </source>
</reference>
<dbReference type="NCBIfam" id="TIGR01167">
    <property type="entry name" value="LPXTG_anchor"/>
    <property type="match status" value="1"/>
</dbReference>
<dbReference type="RefSeq" id="WP_125697092.1">
    <property type="nucleotide sequence ID" value="NZ_JBHTOG010000005.1"/>
</dbReference>
<comment type="caution">
    <text evidence="2">The sequence shown here is derived from an EMBL/GenBank/DDBJ whole genome shotgun (WGS) entry which is preliminary data.</text>
</comment>
<feature type="transmembrane region" description="Helical" evidence="1">
    <location>
        <begin position="6"/>
        <end position="25"/>
    </location>
</feature>
<keyword evidence="3" id="KW-1185">Reference proteome</keyword>
<accession>A0ABW4CM31</accession>
<dbReference type="Proteomes" id="UP001597192">
    <property type="component" value="Unassembled WGS sequence"/>
</dbReference>
<name>A0ABW4CM31_9LACO</name>
<sequence>MSQEMISLLTLIGFALILSFVALITRRRKR</sequence>
<keyword evidence="1" id="KW-0472">Membrane</keyword>
<dbReference type="EMBL" id="JBHTOG010000005">
    <property type="protein sequence ID" value="MFD1431417.1"/>
    <property type="molecule type" value="Genomic_DNA"/>
</dbReference>
<evidence type="ECO:0000313" key="2">
    <source>
        <dbReference type="EMBL" id="MFD1431417.1"/>
    </source>
</evidence>
<proteinExistence type="predicted"/>
<keyword evidence="1" id="KW-1133">Transmembrane helix</keyword>
<organism evidence="2 3">
    <name type="scientific">Lacticaseibacillus yichunensis</name>
    <dbReference type="NCBI Taxonomy" id="2486015"/>
    <lineage>
        <taxon>Bacteria</taxon>
        <taxon>Bacillati</taxon>
        <taxon>Bacillota</taxon>
        <taxon>Bacilli</taxon>
        <taxon>Lactobacillales</taxon>
        <taxon>Lactobacillaceae</taxon>
        <taxon>Lacticaseibacillus</taxon>
    </lineage>
</organism>
<protein>
    <submittedName>
        <fullName evidence="2">LPXTG cell wall anchor domain-containing protein</fullName>
    </submittedName>
</protein>
<evidence type="ECO:0000256" key="1">
    <source>
        <dbReference type="SAM" id="Phobius"/>
    </source>
</evidence>
<evidence type="ECO:0000313" key="3">
    <source>
        <dbReference type="Proteomes" id="UP001597192"/>
    </source>
</evidence>
<gene>
    <name evidence="2" type="ORF">ACFQ47_01665</name>
</gene>